<evidence type="ECO:0000313" key="2">
    <source>
        <dbReference type="Proteomes" id="UP001559025"/>
    </source>
</evidence>
<sequence length="138" mass="14612">MTLDGSAIPIAVEKVALHPQHKVLVVVPDPELRRSVEFALEAEGFRVDSHALLAAALQAATAGQMVCSVVDENAVSGRSGIADRLDPVPRPIVLLVDRLRNVPETTSQIAILTKPLLGRRLVDTVVALVGNEPKASAT</sequence>
<evidence type="ECO:0000313" key="1">
    <source>
        <dbReference type="EMBL" id="MEX4008702.1"/>
    </source>
</evidence>
<gene>
    <name evidence="1" type="ORF">V1479_15415</name>
</gene>
<name>A0ABV3WVI7_9HYPH</name>
<protein>
    <recommendedName>
        <fullName evidence="3">Response regulatory domain-containing protein</fullName>
    </recommendedName>
</protein>
<reference evidence="1 2" key="1">
    <citation type="submission" date="2024-01" db="EMBL/GenBank/DDBJ databases">
        <title>New evidence supports the origin of RcGTA from prophage.</title>
        <authorList>
            <person name="Xu Y."/>
            <person name="Liu B."/>
            <person name="Chen F."/>
        </authorList>
    </citation>
    <scope>NUCLEOTIDE SEQUENCE [LARGE SCALE GENOMIC DNA]</scope>
    <source>
        <strain evidence="1 2">CBW1107-2</strain>
    </source>
</reference>
<dbReference type="Proteomes" id="UP001559025">
    <property type="component" value="Unassembled WGS sequence"/>
</dbReference>
<dbReference type="RefSeq" id="WP_368803696.1">
    <property type="nucleotide sequence ID" value="NZ_JAZHFV010000005.1"/>
</dbReference>
<evidence type="ECO:0008006" key="3">
    <source>
        <dbReference type="Google" id="ProtNLM"/>
    </source>
</evidence>
<keyword evidence="2" id="KW-1185">Reference proteome</keyword>
<proteinExistence type="predicted"/>
<dbReference type="EMBL" id="JAZHFV010000005">
    <property type="protein sequence ID" value="MEX4008702.1"/>
    <property type="molecule type" value="Genomic_DNA"/>
</dbReference>
<accession>A0ABV3WVI7</accession>
<dbReference type="Gene3D" id="3.40.50.2300">
    <property type="match status" value="1"/>
</dbReference>
<dbReference type="SUPFAM" id="SSF52172">
    <property type="entry name" value="CheY-like"/>
    <property type="match status" value="1"/>
</dbReference>
<dbReference type="InterPro" id="IPR011006">
    <property type="entry name" value="CheY-like_superfamily"/>
</dbReference>
<organism evidence="1 2">
    <name type="scientific">Neoaquamicrobium sediminum</name>
    <dbReference type="NCBI Taxonomy" id="1849104"/>
    <lineage>
        <taxon>Bacteria</taxon>
        <taxon>Pseudomonadati</taxon>
        <taxon>Pseudomonadota</taxon>
        <taxon>Alphaproteobacteria</taxon>
        <taxon>Hyphomicrobiales</taxon>
        <taxon>Phyllobacteriaceae</taxon>
        <taxon>Neoaquamicrobium</taxon>
    </lineage>
</organism>
<comment type="caution">
    <text evidence="1">The sequence shown here is derived from an EMBL/GenBank/DDBJ whole genome shotgun (WGS) entry which is preliminary data.</text>
</comment>